<dbReference type="InterPro" id="IPR036291">
    <property type="entry name" value="NAD(P)-bd_dom_sf"/>
</dbReference>
<dbReference type="PANTHER" id="PTHR43899:SF13">
    <property type="entry name" value="RH59310P"/>
    <property type="match status" value="1"/>
</dbReference>
<dbReference type="Pfam" id="PF00106">
    <property type="entry name" value="adh_short"/>
    <property type="match status" value="1"/>
</dbReference>
<dbReference type="PROSITE" id="PS00061">
    <property type="entry name" value="ADH_SHORT"/>
    <property type="match status" value="1"/>
</dbReference>
<comment type="subcellular location">
    <subcellularLocation>
        <location evidence="1">Endoplasmic reticulum</location>
    </subcellularLocation>
</comment>
<dbReference type="SUPFAM" id="SSF51735">
    <property type="entry name" value="NAD(P)-binding Rossmann-fold domains"/>
    <property type="match status" value="1"/>
</dbReference>
<dbReference type="GO" id="GO:0005783">
    <property type="term" value="C:endoplasmic reticulum"/>
    <property type="evidence" value="ECO:0007669"/>
    <property type="project" value="UniProtKB-SubCell"/>
</dbReference>
<dbReference type="Gene3D" id="3.40.50.720">
    <property type="entry name" value="NAD(P)-binding Rossmann-like Domain"/>
    <property type="match status" value="1"/>
</dbReference>
<keyword evidence="3" id="KW-0521">NADP</keyword>
<feature type="transmembrane region" description="Helical" evidence="5">
    <location>
        <begin position="12"/>
        <end position="37"/>
    </location>
</feature>
<dbReference type="GO" id="GO:0016491">
    <property type="term" value="F:oxidoreductase activity"/>
    <property type="evidence" value="ECO:0007669"/>
    <property type="project" value="UniProtKB-KW"/>
</dbReference>
<evidence type="ECO:0000256" key="1">
    <source>
        <dbReference type="ARBA" id="ARBA00004240"/>
    </source>
</evidence>
<evidence type="ECO:0000313" key="6">
    <source>
        <dbReference type="EMBL" id="KAK9840096.1"/>
    </source>
</evidence>
<name>A0AAW1S365_9CHLO</name>
<organism evidence="6 7">
    <name type="scientific">Apatococcus lobatus</name>
    <dbReference type="NCBI Taxonomy" id="904363"/>
    <lineage>
        <taxon>Eukaryota</taxon>
        <taxon>Viridiplantae</taxon>
        <taxon>Chlorophyta</taxon>
        <taxon>core chlorophytes</taxon>
        <taxon>Trebouxiophyceae</taxon>
        <taxon>Chlorellales</taxon>
        <taxon>Chlorellaceae</taxon>
        <taxon>Apatococcus</taxon>
    </lineage>
</organism>
<dbReference type="AlphaFoldDB" id="A0AAW1S365"/>
<evidence type="ECO:0000256" key="5">
    <source>
        <dbReference type="SAM" id="Phobius"/>
    </source>
</evidence>
<keyword evidence="7" id="KW-1185">Reference proteome</keyword>
<evidence type="ECO:0000256" key="2">
    <source>
        <dbReference type="ARBA" id="ARBA00006484"/>
    </source>
</evidence>
<comment type="caution">
    <text evidence="6">The sequence shown here is derived from an EMBL/GenBank/DDBJ whole genome shotgun (WGS) entry which is preliminary data.</text>
</comment>
<dbReference type="InterPro" id="IPR002347">
    <property type="entry name" value="SDR_fam"/>
</dbReference>
<keyword evidence="5" id="KW-0472">Membrane</keyword>
<comment type="similarity">
    <text evidence="2">Belongs to the short-chain dehydrogenases/reductases (SDR) family.</text>
</comment>
<dbReference type="PRINTS" id="PR00081">
    <property type="entry name" value="GDHRDH"/>
</dbReference>
<accession>A0AAW1S365</accession>
<protein>
    <submittedName>
        <fullName evidence="6">Uncharacterized protein</fullName>
    </submittedName>
</protein>
<reference evidence="6 7" key="1">
    <citation type="journal article" date="2024" name="Nat. Commun.">
        <title>Phylogenomics reveals the evolutionary origins of lichenization in chlorophyte algae.</title>
        <authorList>
            <person name="Puginier C."/>
            <person name="Libourel C."/>
            <person name="Otte J."/>
            <person name="Skaloud P."/>
            <person name="Haon M."/>
            <person name="Grisel S."/>
            <person name="Petersen M."/>
            <person name="Berrin J.G."/>
            <person name="Delaux P.M."/>
            <person name="Dal Grande F."/>
            <person name="Keller J."/>
        </authorList>
    </citation>
    <scope>NUCLEOTIDE SEQUENCE [LARGE SCALE GENOMIC DNA]</scope>
    <source>
        <strain evidence="6 7">SAG 2145</strain>
    </source>
</reference>
<feature type="transmembrane region" description="Helical" evidence="5">
    <location>
        <begin position="285"/>
        <end position="303"/>
    </location>
</feature>
<evidence type="ECO:0000256" key="4">
    <source>
        <dbReference type="ARBA" id="ARBA00023002"/>
    </source>
</evidence>
<keyword evidence="5" id="KW-0812">Transmembrane</keyword>
<dbReference type="InterPro" id="IPR051019">
    <property type="entry name" value="VLCFA-Steroid_DH"/>
</dbReference>
<dbReference type="InterPro" id="IPR020904">
    <property type="entry name" value="Sc_DH/Rdtase_CS"/>
</dbReference>
<evidence type="ECO:0000313" key="7">
    <source>
        <dbReference type="Proteomes" id="UP001438707"/>
    </source>
</evidence>
<keyword evidence="5" id="KW-1133">Transmembrane helix</keyword>
<dbReference type="CDD" id="cd05356">
    <property type="entry name" value="17beta-HSD1_like_SDR_c"/>
    <property type="match status" value="1"/>
</dbReference>
<feature type="transmembrane region" description="Helical" evidence="5">
    <location>
        <begin position="189"/>
        <end position="210"/>
    </location>
</feature>
<evidence type="ECO:0000256" key="3">
    <source>
        <dbReference type="ARBA" id="ARBA00022857"/>
    </source>
</evidence>
<gene>
    <name evidence="6" type="ORF">WJX74_003200</name>
</gene>
<proteinExistence type="inferred from homology"/>
<dbReference type="Proteomes" id="UP001438707">
    <property type="component" value="Unassembled WGS sequence"/>
</dbReference>
<dbReference type="PANTHER" id="PTHR43899">
    <property type="entry name" value="RH59310P"/>
    <property type="match status" value="1"/>
</dbReference>
<dbReference type="EMBL" id="JALJOS010000004">
    <property type="protein sequence ID" value="KAK9840096.1"/>
    <property type="molecule type" value="Genomic_DNA"/>
</dbReference>
<keyword evidence="4" id="KW-0560">Oxidoreductase</keyword>
<sequence length="321" mass="35521">MSDSTSITVFSVLLQVIGWTFILKAVTACFTGVYIYFIRAPRNLQRLGEWAVITGATDGIGKAYAFALIRRGLKVVLVSRSEQRLDTTAQEIQAKTPGATIKKVAVDLGQLGDSGTDAQASGWGRLRQSVDGLDIGLLINNVGLSYDHPEYFDQLSEGDSHQIIQVNVQAATKITRLVLPRMKERRRGAVVFIGSAAATVLPASPLLAVYGATKAYLDQLARSLSLEYRSHGISFQNQAPLYVATKMSKIRRPSLTAPSPQAWVNSAVKHIGYEAVTTPYWVHGIMWWAISLVPEQFINAYVLRLHMGIRKRWYAKQKRSQ</sequence>
<dbReference type="PIRSF" id="PIRSF000126">
    <property type="entry name" value="11-beta-HSD1"/>
    <property type="match status" value="1"/>
</dbReference>
<dbReference type="FunFam" id="3.40.50.720:FF:000137">
    <property type="entry name" value="Hydroxysteroid (17-beta) dehydrogenase 3"/>
    <property type="match status" value="1"/>
</dbReference>